<protein>
    <submittedName>
        <fullName evidence="1">DUF4127 family protein</fullName>
    </submittedName>
</protein>
<reference evidence="1" key="1">
    <citation type="submission" date="2020-10" db="EMBL/GenBank/DDBJ databases">
        <authorList>
            <person name="Gilroy R."/>
        </authorList>
    </citation>
    <scope>NUCLEOTIDE SEQUENCE</scope>
    <source>
        <strain evidence="1">CHK154-7741</strain>
    </source>
</reference>
<dbReference type="InterPro" id="IPR025394">
    <property type="entry name" value="DUF4127"/>
</dbReference>
<dbReference type="Pfam" id="PF13552">
    <property type="entry name" value="DUF4127"/>
    <property type="match status" value="1"/>
</dbReference>
<dbReference type="AlphaFoldDB" id="A0A9D1MZM6"/>
<dbReference type="EMBL" id="DVOD01000034">
    <property type="protein sequence ID" value="HIU92458.1"/>
    <property type="molecule type" value="Genomic_DNA"/>
</dbReference>
<dbReference type="Proteomes" id="UP000886748">
    <property type="component" value="Unassembled WGS sequence"/>
</dbReference>
<sequence>MAGLNIAFIPIDNRPVCYTLAQQIAAIDRDLALFLPPREMLGDLNRSADINGIFSWLKKLENIDSIVVSLDTIAYGGLIPSRRSSETFEEIKKRMESFFALLREKNAKVYAFSSIMRISNNNINEEEKEYWSLYGEKIFKYSYELHKNAPDTDVKADVPLEIIQDYLKTRQRNFEINKMYLNLSKQGVFETLVFSKDDCAKYGLNVGEAQVLEESIRANALNALVKTGADEIPLSLLSRALAGGRGIKIAPVFTQKDYTNRISKYEDVSVSDSVRGQIELAHCEVADVSDADIILVVNNFKQEQGELVMGVDVEGFDGEIELPQKPYLIADILNANGADNSFVKKFFEKQIDWDKFLGYAGWNTTGNTLGSALCCAIVKFLANNPDEAAFKKVQAVRFLDDWAYQANVRKALKLRFDKPDIEALKTFMQPFEKTLQEKTGLDLSTTKYSYPWNRFFEIEVSV</sequence>
<proteinExistence type="predicted"/>
<gene>
    <name evidence="1" type="ORF">IAD26_04920</name>
</gene>
<name>A0A9D1MZM6_9CLOT</name>
<reference evidence="1" key="2">
    <citation type="journal article" date="2021" name="PeerJ">
        <title>Extensive microbial diversity within the chicken gut microbiome revealed by metagenomics and culture.</title>
        <authorList>
            <person name="Gilroy R."/>
            <person name="Ravi A."/>
            <person name="Getino M."/>
            <person name="Pursley I."/>
            <person name="Horton D.L."/>
            <person name="Alikhan N.F."/>
            <person name="Baker D."/>
            <person name="Gharbi K."/>
            <person name="Hall N."/>
            <person name="Watson M."/>
            <person name="Adriaenssens E.M."/>
            <person name="Foster-Nyarko E."/>
            <person name="Jarju S."/>
            <person name="Secka A."/>
            <person name="Antonio M."/>
            <person name="Oren A."/>
            <person name="Chaudhuri R.R."/>
            <person name="La Ragione R."/>
            <person name="Hildebrand F."/>
            <person name="Pallen M.J."/>
        </authorList>
    </citation>
    <scope>NUCLEOTIDE SEQUENCE</scope>
    <source>
        <strain evidence="1">CHK154-7741</strain>
    </source>
</reference>
<evidence type="ECO:0000313" key="1">
    <source>
        <dbReference type="EMBL" id="HIU92458.1"/>
    </source>
</evidence>
<comment type="caution">
    <text evidence="1">The sequence shown here is derived from an EMBL/GenBank/DDBJ whole genome shotgun (WGS) entry which is preliminary data.</text>
</comment>
<evidence type="ECO:0000313" key="2">
    <source>
        <dbReference type="Proteomes" id="UP000886748"/>
    </source>
</evidence>
<organism evidence="1 2">
    <name type="scientific">Candidatus Limenecus avicola</name>
    <dbReference type="NCBI Taxonomy" id="2840847"/>
    <lineage>
        <taxon>Bacteria</taxon>
        <taxon>Bacillati</taxon>
        <taxon>Bacillota</taxon>
        <taxon>Clostridia</taxon>
        <taxon>Eubacteriales</taxon>
        <taxon>Clostridiaceae</taxon>
        <taxon>Clostridiaceae incertae sedis</taxon>
        <taxon>Candidatus Limenecus</taxon>
    </lineage>
</organism>
<accession>A0A9D1MZM6</accession>